<dbReference type="AlphaFoldDB" id="A0AAE1GVJ1"/>
<dbReference type="GO" id="GO:0046983">
    <property type="term" value="F:protein dimerization activity"/>
    <property type="evidence" value="ECO:0007669"/>
    <property type="project" value="InterPro"/>
</dbReference>
<evidence type="ECO:0000256" key="1">
    <source>
        <dbReference type="SAM" id="MobiDB-lite"/>
    </source>
</evidence>
<dbReference type="InterPro" id="IPR025398">
    <property type="entry name" value="DUF4371"/>
</dbReference>
<evidence type="ECO:0000313" key="4">
    <source>
        <dbReference type="EMBL" id="KAK3909764.1"/>
    </source>
</evidence>
<organism evidence="4 6">
    <name type="scientific">Frankliniella fusca</name>
    <dbReference type="NCBI Taxonomy" id="407009"/>
    <lineage>
        <taxon>Eukaryota</taxon>
        <taxon>Metazoa</taxon>
        <taxon>Ecdysozoa</taxon>
        <taxon>Arthropoda</taxon>
        <taxon>Hexapoda</taxon>
        <taxon>Insecta</taxon>
        <taxon>Pterygota</taxon>
        <taxon>Neoptera</taxon>
        <taxon>Paraneoptera</taxon>
        <taxon>Thysanoptera</taxon>
        <taxon>Terebrantia</taxon>
        <taxon>Thripoidea</taxon>
        <taxon>Thripidae</taxon>
        <taxon>Frankliniella</taxon>
    </lineage>
</organism>
<dbReference type="InterPro" id="IPR052958">
    <property type="entry name" value="IFN-induced_PKR_regulator"/>
</dbReference>
<keyword evidence="6" id="KW-1185">Reference proteome</keyword>
<evidence type="ECO:0000313" key="6">
    <source>
        <dbReference type="Proteomes" id="UP001219518"/>
    </source>
</evidence>
<dbReference type="Proteomes" id="UP001219518">
    <property type="component" value="Unassembled WGS sequence"/>
</dbReference>
<proteinExistence type="predicted"/>
<dbReference type="EMBL" id="JAHWGI010000120">
    <property type="protein sequence ID" value="KAK3909764.1"/>
    <property type="molecule type" value="Genomic_DNA"/>
</dbReference>
<feature type="region of interest" description="Disordered" evidence="1">
    <location>
        <begin position="35"/>
        <end position="56"/>
    </location>
</feature>
<feature type="domain" description="DUF4371" evidence="3">
    <location>
        <begin position="181"/>
        <end position="339"/>
    </location>
</feature>
<dbReference type="InterPro" id="IPR012337">
    <property type="entry name" value="RNaseH-like_sf"/>
</dbReference>
<gene>
    <name evidence="5" type="ORF">KUF71_001217</name>
    <name evidence="4" type="ORF">KUF71_019773</name>
</gene>
<dbReference type="PANTHER" id="PTHR46289:SF14">
    <property type="entry name" value="DUF4371 DOMAIN-CONTAINING PROTEIN"/>
    <property type="match status" value="1"/>
</dbReference>
<feature type="non-terminal residue" evidence="4">
    <location>
        <position position="1"/>
    </location>
</feature>
<sequence length="835" mass="92980">SSALALPTSPSPSTTVEVEVAVTVEPDPDVAVTTTAAQPSLQSVSGNVPSPSASSDSSVVASASVVSSSTTTDCEAADLVVLNDIGNFIGKDISDFQKQELLMNPWRPPDDYKFPFSTYKCHKKGVQTSFGGVGGKDKTVKLTKLVTEPLLTFKDLCGSEKNSVLASHENSVYHKTAVEKGDVINQVNQQRLATIQDYRERLVPIIRATQLLGRQGLAFRGHRDDGPLITDENDKSASATRNEGNFRELLRFMVESGDKKLEEHLKNSKSNATKTSQNQLIDCIGDEIVEKILTRVRGTMFYSILFDETTDMSHKSQLSAIIRYVTRDAVYEDFISFIDAFDDHEHEGTQQQDGGTEESADEAGLMMDEQARQSETERRKGIEIKMTGKHIGQIVLRLLKKLGLPLNKCVGIGTDGCSVMTSAVCGAVAEIQKEAKNALRTPCYSHKLNLSLSQSSKVTCIRNAVGTMKECINFFYSSAKRCHTLYKFLGHSLSGLCETRWIERHDGVLQFSVDLPKILEALESIENWDDTSTSSKASQLKAALTNSFFLVSVMCLSDILALTLPLSKLFQKSTLNLDTAAETISGLKSVLSSRREKAEEHFNILWAKIEGIAEEVDTHLIPPRRCGRQGNRANYATESPESYFRQAVFIPLLDHVLMDLEERFPPDVLTREPRQVCFNLPLLLPCNLTAISQSDLKQKTELLVKNFHALLPYDVDLSEKVLLGELTLWRQKWLTKDFLQLPQSSFDVLKCCDNDVYPVIHKLLSVLTTLPVSNASAERSFSALRRLKSWLRTTMSQNRLRGLALMHVHRDEEISTDSIIIRFAKCGNRRIDFII</sequence>
<reference evidence="4" key="2">
    <citation type="journal article" date="2023" name="BMC Genomics">
        <title>Pest status, molecular evolution, and epigenetic factors derived from the genome assembly of Frankliniella fusca, a thysanopteran phytovirus vector.</title>
        <authorList>
            <person name="Catto M.A."/>
            <person name="Labadie P.E."/>
            <person name="Jacobson A.L."/>
            <person name="Kennedy G.G."/>
            <person name="Srinivasan R."/>
            <person name="Hunt B.G."/>
        </authorList>
    </citation>
    <scope>NUCLEOTIDE SEQUENCE</scope>
    <source>
        <strain evidence="4">PL_HMW_Pooled</strain>
    </source>
</reference>
<accession>A0AAE1GVJ1</accession>
<dbReference type="Pfam" id="PF14291">
    <property type="entry name" value="DUF4371"/>
    <property type="match status" value="1"/>
</dbReference>
<evidence type="ECO:0000259" key="3">
    <source>
        <dbReference type="Pfam" id="PF14291"/>
    </source>
</evidence>
<dbReference type="InterPro" id="IPR008906">
    <property type="entry name" value="HATC_C_dom"/>
</dbReference>
<evidence type="ECO:0000313" key="5">
    <source>
        <dbReference type="EMBL" id="KAK3921437.1"/>
    </source>
</evidence>
<name>A0AAE1GVJ1_9NEOP</name>
<dbReference type="PANTHER" id="PTHR46289">
    <property type="entry name" value="52 KDA REPRESSOR OF THE INHIBITOR OF THE PROTEIN KINASE-LIKE PROTEIN-RELATED"/>
    <property type="match status" value="1"/>
</dbReference>
<dbReference type="Pfam" id="PF05699">
    <property type="entry name" value="Dimer_Tnp_hAT"/>
    <property type="match status" value="1"/>
</dbReference>
<evidence type="ECO:0000259" key="2">
    <source>
        <dbReference type="Pfam" id="PF05699"/>
    </source>
</evidence>
<protein>
    <submittedName>
        <fullName evidence="4">52 kDa repressor of the inhibitor of the protein kinase</fullName>
    </submittedName>
</protein>
<reference evidence="4" key="1">
    <citation type="submission" date="2021-07" db="EMBL/GenBank/DDBJ databases">
        <authorList>
            <person name="Catto M.A."/>
            <person name="Jacobson A."/>
            <person name="Kennedy G."/>
            <person name="Labadie P."/>
            <person name="Hunt B.G."/>
            <person name="Srinivasan R."/>
        </authorList>
    </citation>
    <scope>NUCLEOTIDE SEQUENCE</scope>
    <source>
        <strain evidence="4">PL_HMW_Pooled</strain>
        <tissue evidence="4">Head</tissue>
    </source>
</reference>
<feature type="compositionally biased region" description="Low complexity" evidence="1">
    <location>
        <begin position="43"/>
        <end position="56"/>
    </location>
</feature>
<dbReference type="SUPFAM" id="SSF53098">
    <property type="entry name" value="Ribonuclease H-like"/>
    <property type="match status" value="1"/>
</dbReference>
<feature type="domain" description="HAT C-terminal dimerisation" evidence="2">
    <location>
        <begin position="744"/>
        <end position="810"/>
    </location>
</feature>
<dbReference type="EMBL" id="JAHWGI010001034">
    <property type="protein sequence ID" value="KAK3921437.1"/>
    <property type="molecule type" value="Genomic_DNA"/>
</dbReference>
<comment type="caution">
    <text evidence="4">The sequence shown here is derived from an EMBL/GenBank/DDBJ whole genome shotgun (WGS) entry which is preliminary data.</text>
</comment>